<organism evidence="2 3">
    <name type="scientific">Azospirillum rugosum</name>
    <dbReference type="NCBI Taxonomy" id="416170"/>
    <lineage>
        <taxon>Bacteria</taxon>
        <taxon>Pseudomonadati</taxon>
        <taxon>Pseudomonadota</taxon>
        <taxon>Alphaproteobacteria</taxon>
        <taxon>Rhodospirillales</taxon>
        <taxon>Azospirillaceae</taxon>
        <taxon>Azospirillum</taxon>
    </lineage>
</organism>
<dbReference type="EMBL" id="JAGINP010000001">
    <property type="protein sequence ID" value="MBP2290842.1"/>
    <property type="molecule type" value="Genomic_DNA"/>
</dbReference>
<protein>
    <submittedName>
        <fullName evidence="2">Uncharacterized protein</fullName>
    </submittedName>
</protein>
<accession>A0ABS4SFV0</accession>
<evidence type="ECO:0000313" key="3">
    <source>
        <dbReference type="Proteomes" id="UP000781958"/>
    </source>
</evidence>
<keyword evidence="3" id="KW-1185">Reference proteome</keyword>
<evidence type="ECO:0000256" key="1">
    <source>
        <dbReference type="SAM" id="SignalP"/>
    </source>
</evidence>
<evidence type="ECO:0000313" key="2">
    <source>
        <dbReference type="EMBL" id="MBP2290842.1"/>
    </source>
</evidence>
<keyword evidence="1" id="KW-0732">Signal</keyword>
<dbReference type="Proteomes" id="UP000781958">
    <property type="component" value="Unassembled WGS sequence"/>
</dbReference>
<reference evidence="2 3" key="1">
    <citation type="submission" date="2021-03" db="EMBL/GenBank/DDBJ databases">
        <title>Genomic Encyclopedia of Type Strains, Phase III (KMG-III): the genomes of soil and plant-associated and newly described type strains.</title>
        <authorList>
            <person name="Whitman W."/>
        </authorList>
    </citation>
    <scope>NUCLEOTIDE SEQUENCE [LARGE SCALE GENOMIC DNA]</scope>
    <source>
        <strain evidence="2 3">IMMIB AFH-6</strain>
    </source>
</reference>
<name>A0ABS4SFV0_9PROT</name>
<feature type="chain" id="PRO_5046585112" evidence="1">
    <location>
        <begin position="23"/>
        <end position="193"/>
    </location>
</feature>
<dbReference type="RefSeq" id="WP_209763408.1">
    <property type="nucleotide sequence ID" value="NZ_JAGINP010000001.1"/>
</dbReference>
<proteinExistence type="predicted"/>
<gene>
    <name evidence="2" type="ORF">J2851_000579</name>
</gene>
<feature type="signal peptide" evidence="1">
    <location>
        <begin position="1"/>
        <end position="22"/>
    </location>
</feature>
<comment type="caution">
    <text evidence="2">The sequence shown here is derived from an EMBL/GenBank/DDBJ whole genome shotgun (WGS) entry which is preliminary data.</text>
</comment>
<sequence>MQTRTPALALSLLLLAAGAAHAQTPMPMDHAAHHAGMAHGATAAQATPTMPGQDAFGTIQEIVGILDADPNTDWTKVDIEALRRHLIDMNEVTLNAAAAATPIDGGARFAVTGAGRTLDAIRRMVPAHAQAMNGTDGWTIATEPLPDGVLLTVTSPDARQAARIRGLSFIGIMVQGSHHQAHHLAMARGGFTH</sequence>